<protein>
    <recommendedName>
        <fullName evidence="6">Protein kinase domain-containing protein</fullName>
    </recommendedName>
</protein>
<keyword evidence="3" id="KW-0418">Kinase</keyword>
<dbReference type="AlphaFoldDB" id="A0A369K7X6"/>
<dbReference type="SUPFAM" id="SSF56112">
    <property type="entry name" value="Protein kinase-like (PK-like)"/>
    <property type="match status" value="1"/>
</dbReference>
<proteinExistence type="predicted"/>
<dbReference type="SMART" id="SM00220">
    <property type="entry name" value="S_TKc"/>
    <property type="match status" value="1"/>
</dbReference>
<dbReference type="Proteomes" id="UP000076154">
    <property type="component" value="Unassembled WGS sequence"/>
</dbReference>
<keyword evidence="1" id="KW-0808">Transferase</keyword>
<reference evidence="7" key="1">
    <citation type="submission" date="2018-04" db="EMBL/GenBank/DDBJ databases">
        <title>Whole genome sequencing of Hypsizygus marmoreus.</title>
        <authorList>
            <person name="Choi I.-G."/>
            <person name="Min B."/>
            <person name="Kim J.-G."/>
            <person name="Kim S."/>
            <person name="Oh Y.-L."/>
            <person name="Kong W.-S."/>
            <person name="Park H."/>
            <person name="Jeong J."/>
            <person name="Song E.-S."/>
        </authorList>
    </citation>
    <scope>NUCLEOTIDE SEQUENCE [LARGE SCALE GENOMIC DNA]</scope>
    <source>
        <strain evidence="7">51987-8</strain>
    </source>
</reference>
<feature type="compositionally biased region" description="Basic and acidic residues" evidence="5">
    <location>
        <begin position="347"/>
        <end position="363"/>
    </location>
</feature>
<evidence type="ECO:0000259" key="6">
    <source>
        <dbReference type="PROSITE" id="PS50011"/>
    </source>
</evidence>
<dbReference type="GO" id="GO:0005524">
    <property type="term" value="F:ATP binding"/>
    <property type="evidence" value="ECO:0007669"/>
    <property type="project" value="UniProtKB-KW"/>
</dbReference>
<dbReference type="InterPro" id="IPR011009">
    <property type="entry name" value="Kinase-like_dom_sf"/>
</dbReference>
<evidence type="ECO:0000256" key="1">
    <source>
        <dbReference type="ARBA" id="ARBA00022679"/>
    </source>
</evidence>
<evidence type="ECO:0000256" key="4">
    <source>
        <dbReference type="ARBA" id="ARBA00022840"/>
    </source>
</evidence>
<keyword evidence="4" id="KW-0067">ATP-binding</keyword>
<dbReference type="GO" id="GO:0004674">
    <property type="term" value="F:protein serine/threonine kinase activity"/>
    <property type="evidence" value="ECO:0007669"/>
    <property type="project" value="TreeGrafter"/>
</dbReference>
<dbReference type="PROSITE" id="PS50011">
    <property type="entry name" value="PROTEIN_KINASE_DOM"/>
    <property type="match status" value="1"/>
</dbReference>
<comment type="caution">
    <text evidence="7">The sequence shown here is derived from an EMBL/GenBank/DDBJ whole genome shotgun (WGS) entry which is preliminary data.</text>
</comment>
<keyword evidence="8" id="KW-1185">Reference proteome</keyword>
<evidence type="ECO:0000256" key="2">
    <source>
        <dbReference type="ARBA" id="ARBA00022741"/>
    </source>
</evidence>
<gene>
    <name evidence="7" type="ORF">Hypma_014805</name>
</gene>
<dbReference type="PANTHER" id="PTHR43289">
    <property type="entry name" value="MITOGEN-ACTIVATED PROTEIN KINASE KINASE KINASE 20-RELATED"/>
    <property type="match status" value="1"/>
</dbReference>
<dbReference type="OrthoDB" id="2722301at2759"/>
<dbReference type="EMBL" id="LUEZ02000010">
    <property type="protein sequence ID" value="RDB29672.1"/>
    <property type="molecule type" value="Genomic_DNA"/>
</dbReference>
<organism evidence="7 8">
    <name type="scientific">Hypsizygus marmoreus</name>
    <name type="common">White beech mushroom</name>
    <name type="synonym">Agaricus marmoreus</name>
    <dbReference type="NCBI Taxonomy" id="39966"/>
    <lineage>
        <taxon>Eukaryota</taxon>
        <taxon>Fungi</taxon>
        <taxon>Dikarya</taxon>
        <taxon>Basidiomycota</taxon>
        <taxon>Agaricomycotina</taxon>
        <taxon>Agaricomycetes</taxon>
        <taxon>Agaricomycetidae</taxon>
        <taxon>Agaricales</taxon>
        <taxon>Tricholomatineae</taxon>
        <taxon>Lyophyllaceae</taxon>
        <taxon>Hypsizygus</taxon>
    </lineage>
</organism>
<dbReference type="InterPro" id="IPR000719">
    <property type="entry name" value="Prot_kinase_dom"/>
</dbReference>
<evidence type="ECO:0000313" key="8">
    <source>
        <dbReference type="Proteomes" id="UP000076154"/>
    </source>
</evidence>
<dbReference type="InParanoid" id="A0A369K7X6"/>
<sequence length="369" mass="42149">MLSPSNPVHSATMLFTSAQHLIKWIHIAISALFVRLFYHPPQDWAKRKAEDGVVVWDALTSLLAYHGFIHCGRPEYKYLPPPPTTPPQNPYRPGADEDLITRVTGRPPFMNTVVVRGTHIIGADRLGREVHIRAVRPDSQELRVLRCLTSRHLESDHNHTVPVICIFDVHEWTVVVQPYWGFWWDEPPLPSRARHLQVARELLEGLSFMHSQGISHGDIHSGNILISHEDRRARPRRDAEFRVAFIDFESSAIFPLDAVDHIVKGDDLPTVPPAHIRAPEQEHDKESWDAFKTDVYNLGRCLQLSWLTKELEEIQPLIDLLSAMTKSEPDKRPTSTEAHDLIEEMLKELPDDDVRPLEKEQAEVSRSGG</sequence>
<evidence type="ECO:0000256" key="3">
    <source>
        <dbReference type="ARBA" id="ARBA00022777"/>
    </source>
</evidence>
<evidence type="ECO:0000256" key="5">
    <source>
        <dbReference type="SAM" id="MobiDB-lite"/>
    </source>
</evidence>
<dbReference type="Gene3D" id="1.10.510.10">
    <property type="entry name" value="Transferase(Phosphotransferase) domain 1"/>
    <property type="match status" value="1"/>
</dbReference>
<feature type="region of interest" description="Disordered" evidence="5">
    <location>
        <begin position="347"/>
        <end position="369"/>
    </location>
</feature>
<feature type="domain" description="Protein kinase" evidence="6">
    <location>
        <begin position="98"/>
        <end position="369"/>
    </location>
</feature>
<evidence type="ECO:0000313" key="7">
    <source>
        <dbReference type="EMBL" id="RDB29672.1"/>
    </source>
</evidence>
<keyword evidence="2" id="KW-0547">Nucleotide-binding</keyword>
<accession>A0A369K7X6</accession>
<name>A0A369K7X6_HYPMA</name>
<dbReference type="PANTHER" id="PTHR43289:SF33">
    <property type="entry name" value="SERINE_THREONINE KINASE 31"/>
    <property type="match status" value="1"/>
</dbReference>